<sequence length="40" mass="4446">MSLPAPERLLLKILRAAPAAGFPDYWLTRLPLDAPELVET</sequence>
<evidence type="ECO:0000313" key="2">
    <source>
        <dbReference type="Proteomes" id="UP000549617"/>
    </source>
</evidence>
<evidence type="ECO:0000313" key="1">
    <source>
        <dbReference type="EMBL" id="MBB5684717.1"/>
    </source>
</evidence>
<dbReference type="RefSeq" id="WP_281397024.1">
    <property type="nucleotide sequence ID" value="NZ_JACIJC010000001.1"/>
</dbReference>
<comment type="caution">
    <text evidence="1">The sequence shown here is derived from an EMBL/GenBank/DDBJ whole genome shotgun (WGS) entry which is preliminary data.</text>
</comment>
<gene>
    <name evidence="1" type="ORF">FHS49_000708</name>
</gene>
<accession>A0A7W9AFS6</accession>
<dbReference type="Proteomes" id="UP000549617">
    <property type="component" value="Unassembled WGS sequence"/>
</dbReference>
<organism evidence="1 2">
    <name type="scientific">Sphingobium boeckii</name>
    <dbReference type="NCBI Taxonomy" id="1082345"/>
    <lineage>
        <taxon>Bacteria</taxon>
        <taxon>Pseudomonadati</taxon>
        <taxon>Pseudomonadota</taxon>
        <taxon>Alphaproteobacteria</taxon>
        <taxon>Sphingomonadales</taxon>
        <taxon>Sphingomonadaceae</taxon>
        <taxon>Sphingobium</taxon>
    </lineage>
</organism>
<dbReference type="AlphaFoldDB" id="A0A7W9AFS6"/>
<proteinExistence type="predicted"/>
<keyword evidence="2" id="KW-1185">Reference proteome</keyword>
<dbReference type="EMBL" id="JACIJC010000001">
    <property type="protein sequence ID" value="MBB5684717.1"/>
    <property type="molecule type" value="Genomic_DNA"/>
</dbReference>
<reference evidence="1 2" key="1">
    <citation type="submission" date="2020-08" db="EMBL/GenBank/DDBJ databases">
        <title>Genomic Encyclopedia of Type Strains, Phase IV (KMG-IV): sequencing the most valuable type-strain genomes for metagenomic binning, comparative biology and taxonomic classification.</title>
        <authorList>
            <person name="Goeker M."/>
        </authorList>
    </citation>
    <scope>NUCLEOTIDE SEQUENCE [LARGE SCALE GENOMIC DNA]</scope>
    <source>
        <strain evidence="1 2">DSM 25079</strain>
    </source>
</reference>
<protein>
    <submittedName>
        <fullName evidence="1">Uncharacterized protein</fullName>
    </submittedName>
</protein>
<name>A0A7W9AFS6_9SPHN</name>